<gene>
    <name evidence="1" type="ORF">PXEA_LOCUS2880</name>
</gene>
<organism evidence="1 2">
    <name type="scientific">Protopolystoma xenopodis</name>
    <dbReference type="NCBI Taxonomy" id="117903"/>
    <lineage>
        <taxon>Eukaryota</taxon>
        <taxon>Metazoa</taxon>
        <taxon>Spiralia</taxon>
        <taxon>Lophotrochozoa</taxon>
        <taxon>Platyhelminthes</taxon>
        <taxon>Monogenea</taxon>
        <taxon>Polyopisthocotylea</taxon>
        <taxon>Polystomatidea</taxon>
        <taxon>Polystomatidae</taxon>
        <taxon>Protopolystoma</taxon>
    </lineage>
</organism>
<dbReference type="EMBL" id="CAAALY010006331">
    <property type="protein sequence ID" value="VEL09440.1"/>
    <property type="molecule type" value="Genomic_DNA"/>
</dbReference>
<dbReference type="Proteomes" id="UP000784294">
    <property type="component" value="Unassembled WGS sequence"/>
</dbReference>
<proteinExistence type="predicted"/>
<protein>
    <submittedName>
        <fullName evidence="1">Uncharacterized protein</fullName>
    </submittedName>
</protein>
<name>A0A3S5A1H9_9PLAT</name>
<keyword evidence="2" id="KW-1185">Reference proteome</keyword>
<dbReference type="AlphaFoldDB" id="A0A3S5A1H9"/>
<reference evidence="1" key="1">
    <citation type="submission" date="2018-11" db="EMBL/GenBank/DDBJ databases">
        <authorList>
            <consortium name="Pathogen Informatics"/>
        </authorList>
    </citation>
    <scope>NUCLEOTIDE SEQUENCE</scope>
</reference>
<sequence length="135" mass="15153">MQPVPLLIYSRFRVLFAQCVFAISDLSISMFVDSQADFYSHFTCILLPTVAINSRAIQFVSLLVLHRQTNGSVVFSCVIILIFHSICSGLNFDSVEQVWQANPLLIDLILDLMIPVSKANPHSFVQFLVQEFSVG</sequence>
<evidence type="ECO:0000313" key="2">
    <source>
        <dbReference type="Proteomes" id="UP000784294"/>
    </source>
</evidence>
<comment type="caution">
    <text evidence="1">The sequence shown here is derived from an EMBL/GenBank/DDBJ whole genome shotgun (WGS) entry which is preliminary data.</text>
</comment>
<accession>A0A3S5A1H9</accession>
<evidence type="ECO:0000313" key="1">
    <source>
        <dbReference type="EMBL" id="VEL09440.1"/>
    </source>
</evidence>